<name>A0ABP3EVI3_9ACTN</name>
<comment type="caution">
    <text evidence="2">The sequence shown here is derived from an EMBL/GenBank/DDBJ whole genome shotgun (WGS) entry which is preliminary data.</text>
</comment>
<keyword evidence="3" id="KW-1185">Reference proteome</keyword>
<evidence type="ECO:0000313" key="2">
    <source>
        <dbReference type="EMBL" id="GAA0280730.1"/>
    </source>
</evidence>
<protein>
    <recommendedName>
        <fullName evidence="4">DUF222 domain-containing protein</fullName>
    </recommendedName>
</protein>
<proteinExistence type="predicted"/>
<feature type="compositionally biased region" description="Basic residues" evidence="1">
    <location>
        <begin position="1"/>
        <end position="11"/>
    </location>
</feature>
<feature type="region of interest" description="Disordered" evidence="1">
    <location>
        <begin position="1"/>
        <end position="72"/>
    </location>
</feature>
<dbReference type="EMBL" id="BAAAGX010000043">
    <property type="protein sequence ID" value="GAA0280730.1"/>
    <property type="molecule type" value="Genomic_DNA"/>
</dbReference>
<reference evidence="3" key="1">
    <citation type="journal article" date="2019" name="Int. J. Syst. Evol. Microbiol.">
        <title>The Global Catalogue of Microorganisms (GCM) 10K type strain sequencing project: providing services to taxonomists for standard genome sequencing and annotation.</title>
        <authorList>
            <consortium name="The Broad Institute Genomics Platform"/>
            <consortium name="The Broad Institute Genome Sequencing Center for Infectious Disease"/>
            <person name="Wu L."/>
            <person name="Ma J."/>
        </authorList>
    </citation>
    <scope>NUCLEOTIDE SEQUENCE [LARGE SCALE GENOMIC DNA]</scope>
    <source>
        <strain evidence="3">JCM 10425</strain>
    </source>
</reference>
<evidence type="ECO:0008006" key="4">
    <source>
        <dbReference type="Google" id="ProtNLM"/>
    </source>
</evidence>
<feature type="compositionally biased region" description="Pro residues" evidence="1">
    <location>
        <begin position="20"/>
        <end position="37"/>
    </location>
</feature>
<dbReference type="Proteomes" id="UP001500967">
    <property type="component" value="Unassembled WGS sequence"/>
</dbReference>
<gene>
    <name evidence="2" type="ORF">GCM10009539_80800</name>
</gene>
<sequence length="231" mass="24924">MPPPRPRKTTRPRVTEEPPASDPAPPADTGSPPPVDTPPTTGVSTSAEATSATDATAPGGAEKDEQPRDPRLDRAAARCASAINNGALDAVDALAVPYLGEAGWNQLRDAWRTENCVLVAKVARQALQSPARLHDAAGKLAAQVWTWLGRPWVEQMMVREVVKRLPILGEAQVRPVARAVQLAGMRLCHAHDSDLTRCPCFVDLVEHEGERRPKQLLEAAPKGWSGLSRLR</sequence>
<organism evidence="2 3">
    <name type="scientific">Cryptosporangium japonicum</name>
    <dbReference type="NCBI Taxonomy" id="80872"/>
    <lineage>
        <taxon>Bacteria</taxon>
        <taxon>Bacillati</taxon>
        <taxon>Actinomycetota</taxon>
        <taxon>Actinomycetes</taxon>
        <taxon>Cryptosporangiales</taxon>
        <taxon>Cryptosporangiaceae</taxon>
        <taxon>Cryptosporangium</taxon>
    </lineage>
</organism>
<feature type="compositionally biased region" description="Basic and acidic residues" evidence="1">
    <location>
        <begin position="61"/>
        <end position="72"/>
    </location>
</feature>
<feature type="compositionally biased region" description="Low complexity" evidence="1">
    <location>
        <begin position="38"/>
        <end position="57"/>
    </location>
</feature>
<evidence type="ECO:0000256" key="1">
    <source>
        <dbReference type="SAM" id="MobiDB-lite"/>
    </source>
</evidence>
<accession>A0ABP3EVI3</accession>
<evidence type="ECO:0000313" key="3">
    <source>
        <dbReference type="Proteomes" id="UP001500967"/>
    </source>
</evidence>